<dbReference type="GO" id="GO:0047474">
    <property type="term" value="F:long-chain fatty acid--protein ligase activity"/>
    <property type="evidence" value="ECO:0007669"/>
    <property type="project" value="InterPro"/>
</dbReference>
<dbReference type="EMBL" id="UINC01146870">
    <property type="protein sequence ID" value="SVD37850.1"/>
    <property type="molecule type" value="Genomic_DNA"/>
</dbReference>
<evidence type="ECO:0000313" key="2">
    <source>
        <dbReference type="EMBL" id="SVD37850.1"/>
    </source>
</evidence>
<dbReference type="Gene3D" id="3.40.50.12780">
    <property type="entry name" value="N-terminal domain of ligase-like"/>
    <property type="match status" value="1"/>
</dbReference>
<proteinExistence type="predicted"/>
<organism evidence="2">
    <name type="scientific">marine metagenome</name>
    <dbReference type="NCBI Taxonomy" id="408172"/>
    <lineage>
        <taxon>unclassified sequences</taxon>
        <taxon>metagenomes</taxon>
        <taxon>ecological metagenomes</taxon>
    </lineage>
</organism>
<dbReference type="InterPro" id="IPR042099">
    <property type="entry name" value="ANL_N_sf"/>
</dbReference>
<gene>
    <name evidence="2" type="ORF">METZ01_LOCUS390704</name>
</gene>
<protein>
    <recommendedName>
        <fullName evidence="1">Acyl-protein synthetase LuxE domain-containing protein</fullName>
    </recommendedName>
</protein>
<feature type="domain" description="Acyl-protein synthetase LuxE" evidence="1">
    <location>
        <begin position="5"/>
        <end position="240"/>
    </location>
</feature>
<dbReference type="InterPro" id="IPR007534">
    <property type="entry name" value="LuxE"/>
</dbReference>
<dbReference type="GO" id="GO:0008218">
    <property type="term" value="P:bioluminescence"/>
    <property type="evidence" value="ECO:0007669"/>
    <property type="project" value="InterPro"/>
</dbReference>
<evidence type="ECO:0000259" key="1">
    <source>
        <dbReference type="Pfam" id="PF04443"/>
    </source>
</evidence>
<dbReference type="AlphaFoldDB" id="A0A382UUF9"/>
<name>A0A382UUF9_9ZZZZ</name>
<reference evidence="2" key="1">
    <citation type="submission" date="2018-05" db="EMBL/GenBank/DDBJ databases">
        <authorList>
            <person name="Lanie J.A."/>
            <person name="Ng W.-L."/>
            <person name="Kazmierczak K.M."/>
            <person name="Andrzejewski T.M."/>
            <person name="Davidsen T.M."/>
            <person name="Wayne K.J."/>
            <person name="Tettelin H."/>
            <person name="Glass J.I."/>
            <person name="Rusch D."/>
            <person name="Podicherti R."/>
            <person name="Tsui H.-C.T."/>
            <person name="Winkler M.E."/>
        </authorList>
    </citation>
    <scope>NUCLEOTIDE SEQUENCE</scope>
</reference>
<feature type="non-terminal residue" evidence="2">
    <location>
        <position position="242"/>
    </location>
</feature>
<sequence>MFNLDSIIDVAPYSLKKSEKRALYGDAFFSLTQHHYENCKPYGKILNALSVDPFIQQDVANIPFLPVRIFKEHDLRSVEESQVVKTMTSSGTSGQRPSKIFLDRDTSRNQTKVLVKITSSFIGKKRLPMLVIDSKAVLKDRKQFSARGAGILGFSMLGRDVTYALDDNMELDVEIVEEFYRKHKGSDVLVFGFTFMVWEYFYKKLEELNKKLPLDNGILIHGGGWKKLEEQSVDNATFKSKL</sequence>
<accession>A0A382UUF9</accession>
<dbReference type="Pfam" id="PF04443">
    <property type="entry name" value="LuxE"/>
    <property type="match status" value="1"/>
</dbReference>
<feature type="non-terminal residue" evidence="2">
    <location>
        <position position="1"/>
    </location>
</feature>